<sequence length="142" mass="15976">MTKHKNILVPQKIATLSLLALGAFITIRGFYFAVNQEDVIHESEFYTTLYRVMPMWIWGALLIVFGFLIILASCFFGKRSTNNISNYCMLIGGAGGAIIYFFIASASIYNTINWISPAQFITTTAWLCFISFLGGSDIYARR</sequence>
<dbReference type="GeneID" id="64981882"/>
<dbReference type="AlphaFoldDB" id="A0AAP8TT16"/>
<evidence type="ECO:0000256" key="1">
    <source>
        <dbReference type="SAM" id="Phobius"/>
    </source>
</evidence>
<gene>
    <name evidence="2" type="ORF">CD158_06585</name>
</gene>
<comment type="caution">
    <text evidence="2">The sequence shown here is derived from an EMBL/GenBank/DDBJ whole genome shotgun (WGS) entry which is preliminary data.</text>
</comment>
<dbReference type="Proteomes" id="UP000242470">
    <property type="component" value="Unassembled WGS sequence"/>
</dbReference>
<proteinExistence type="predicted"/>
<dbReference type="RefSeq" id="WP_059107692.1">
    <property type="nucleotide sequence ID" value="NZ_AP024589.1"/>
</dbReference>
<feature type="transmembrane region" description="Helical" evidence="1">
    <location>
        <begin position="12"/>
        <end position="34"/>
    </location>
</feature>
<protein>
    <submittedName>
        <fullName evidence="2">Uncharacterized protein</fullName>
    </submittedName>
</protein>
<dbReference type="EMBL" id="PPQW01000034">
    <property type="protein sequence ID" value="PNZ67270.1"/>
    <property type="molecule type" value="Genomic_DNA"/>
</dbReference>
<organism evidence="2 3">
    <name type="scientific">Staphylococcus auricularis</name>
    <dbReference type="NCBI Taxonomy" id="29379"/>
    <lineage>
        <taxon>Bacteria</taxon>
        <taxon>Bacillati</taxon>
        <taxon>Bacillota</taxon>
        <taxon>Bacilli</taxon>
        <taxon>Bacillales</taxon>
        <taxon>Staphylococcaceae</taxon>
        <taxon>Staphylococcus</taxon>
    </lineage>
</organism>
<evidence type="ECO:0000313" key="3">
    <source>
        <dbReference type="Proteomes" id="UP000242470"/>
    </source>
</evidence>
<feature type="transmembrane region" description="Helical" evidence="1">
    <location>
        <begin position="88"/>
        <end position="112"/>
    </location>
</feature>
<feature type="transmembrane region" description="Helical" evidence="1">
    <location>
        <begin position="118"/>
        <end position="140"/>
    </location>
</feature>
<name>A0AAP8TT16_9STAP</name>
<keyword evidence="1" id="KW-0472">Membrane</keyword>
<keyword evidence="1" id="KW-1133">Transmembrane helix</keyword>
<feature type="transmembrane region" description="Helical" evidence="1">
    <location>
        <begin position="54"/>
        <end position="76"/>
    </location>
</feature>
<accession>A0AAP8TT16</accession>
<keyword evidence="1" id="KW-0812">Transmembrane</keyword>
<reference evidence="2 3" key="1">
    <citation type="submission" date="2017-08" db="EMBL/GenBank/DDBJ databases">
        <title>Draft genome sequences of 64 type strains of genus Staph aureus.</title>
        <authorList>
            <person name="Cole K."/>
            <person name="Golubchik T."/>
            <person name="Russell J."/>
            <person name="Foster D."/>
            <person name="Llewelyn M."/>
            <person name="Wilson D."/>
            <person name="Crook D."/>
            <person name="Paul J."/>
        </authorList>
    </citation>
    <scope>NUCLEOTIDE SEQUENCE [LARGE SCALE GENOMIC DNA]</scope>
    <source>
        <strain evidence="2 3">NCTC 12101</strain>
    </source>
</reference>
<evidence type="ECO:0000313" key="2">
    <source>
        <dbReference type="EMBL" id="PNZ67270.1"/>
    </source>
</evidence>